<protein>
    <submittedName>
        <fullName evidence="1">Uncharacterized protein</fullName>
    </submittedName>
</protein>
<name>A0A9D4QT74_DREPO</name>
<dbReference type="EMBL" id="JAIWYP010000004">
    <property type="protein sequence ID" value="KAH3842233.1"/>
    <property type="molecule type" value="Genomic_DNA"/>
</dbReference>
<comment type="caution">
    <text evidence="1">The sequence shown here is derived from an EMBL/GenBank/DDBJ whole genome shotgun (WGS) entry which is preliminary data.</text>
</comment>
<organism evidence="1 2">
    <name type="scientific">Dreissena polymorpha</name>
    <name type="common">Zebra mussel</name>
    <name type="synonym">Mytilus polymorpha</name>
    <dbReference type="NCBI Taxonomy" id="45954"/>
    <lineage>
        <taxon>Eukaryota</taxon>
        <taxon>Metazoa</taxon>
        <taxon>Spiralia</taxon>
        <taxon>Lophotrochozoa</taxon>
        <taxon>Mollusca</taxon>
        <taxon>Bivalvia</taxon>
        <taxon>Autobranchia</taxon>
        <taxon>Heteroconchia</taxon>
        <taxon>Euheterodonta</taxon>
        <taxon>Imparidentia</taxon>
        <taxon>Neoheterodontei</taxon>
        <taxon>Myida</taxon>
        <taxon>Dreissenoidea</taxon>
        <taxon>Dreissenidae</taxon>
        <taxon>Dreissena</taxon>
    </lineage>
</organism>
<reference evidence="1" key="2">
    <citation type="submission" date="2020-11" db="EMBL/GenBank/DDBJ databases">
        <authorList>
            <person name="McCartney M.A."/>
            <person name="Auch B."/>
            <person name="Kono T."/>
            <person name="Mallez S."/>
            <person name="Becker A."/>
            <person name="Gohl D.M."/>
            <person name="Silverstein K.A.T."/>
            <person name="Koren S."/>
            <person name="Bechman K.B."/>
            <person name="Herman A."/>
            <person name="Abrahante J.E."/>
            <person name="Garbe J."/>
        </authorList>
    </citation>
    <scope>NUCLEOTIDE SEQUENCE</scope>
    <source>
        <strain evidence="1">Duluth1</strain>
        <tissue evidence="1">Whole animal</tissue>
    </source>
</reference>
<evidence type="ECO:0000313" key="2">
    <source>
        <dbReference type="Proteomes" id="UP000828390"/>
    </source>
</evidence>
<gene>
    <name evidence="1" type="ORF">DPMN_115729</name>
</gene>
<keyword evidence="2" id="KW-1185">Reference proteome</keyword>
<accession>A0A9D4QT74</accession>
<dbReference type="AlphaFoldDB" id="A0A9D4QT74"/>
<sequence>MGYCEAWRWGAAGGQAGGPLFTTGAAGGPTERPVGGCGIYGGGIQEGNQADICGTAAGMGHEVGDMKWYVVGGMK</sequence>
<proteinExistence type="predicted"/>
<dbReference type="Proteomes" id="UP000828390">
    <property type="component" value="Unassembled WGS sequence"/>
</dbReference>
<reference evidence="1" key="1">
    <citation type="journal article" date="2019" name="bioRxiv">
        <title>The Genome of the Zebra Mussel, Dreissena polymorpha: A Resource for Invasive Species Research.</title>
        <authorList>
            <person name="McCartney M.A."/>
            <person name="Auch B."/>
            <person name="Kono T."/>
            <person name="Mallez S."/>
            <person name="Zhang Y."/>
            <person name="Obille A."/>
            <person name="Becker A."/>
            <person name="Abrahante J.E."/>
            <person name="Garbe J."/>
            <person name="Badalamenti J.P."/>
            <person name="Herman A."/>
            <person name="Mangelson H."/>
            <person name="Liachko I."/>
            <person name="Sullivan S."/>
            <person name="Sone E.D."/>
            <person name="Koren S."/>
            <person name="Silverstein K.A.T."/>
            <person name="Beckman K.B."/>
            <person name="Gohl D.M."/>
        </authorList>
    </citation>
    <scope>NUCLEOTIDE SEQUENCE</scope>
    <source>
        <strain evidence="1">Duluth1</strain>
        <tissue evidence="1">Whole animal</tissue>
    </source>
</reference>
<evidence type="ECO:0000313" key="1">
    <source>
        <dbReference type="EMBL" id="KAH3842233.1"/>
    </source>
</evidence>